<keyword evidence="3" id="KW-1185">Reference proteome</keyword>
<comment type="caution">
    <text evidence="2">The sequence shown here is derived from an EMBL/GenBank/DDBJ whole genome shotgun (WGS) entry which is preliminary data.</text>
</comment>
<dbReference type="InterPro" id="IPR050678">
    <property type="entry name" value="DNA_Partitioning_ATPase"/>
</dbReference>
<dbReference type="InterPro" id="IPR027417">
    <property type="entry name" value="P-loop_NTPase"/>
</dbReference>
<dbReference type="Gene3D" id="3.40.50.300">
    <property type="entry name" value="P-loop containing nucleotide triphosphate hydrolases"/>
    <property type="match status" value="1"/>
</dbReference>
<dbReference type="PIRSF" id="PIRSF009320">
    <property type="entry name" value="Nuc_binding_HP_1000"/>
    <property type="match status" value="1"/>
</dbReference>
<dbReference type="SUPFAM" id="SSF52540">
    <property type="entry name" value="P-loop containing nucleoside triphosphate hydrolases"/>
    <property type="match status" value="1"/>
</dbReference>
<evidence type="ECO:0000259" key="1">
    <source>
        <dbReference type="Pfam" id="PF01656"/>
    </source>
</evidence>
<reference evidence="2 3" key="1">
    <citation type="submission" date="2024-05" db="EMBL/GenBank/DDBJ databases">
        <authorList>
            <person name="Jiang F."/>
        </authorList>
    </citation>
    <scope>NUCLEOTIDE SEQUENCE [LARGE SCALE GENOMIC DNA]</scope>
    <source>
        <strain evidence="2 3">LZ166</strain>
    </source>
</reference>
<proteinExistence type="predicted"/>
<accession>A0ABV3SSK4</accession>
<dbReference type="PANTHER" id="PTHR13696">
    <property type="entry name" value="P-LOOP CONTAINING NUCLEOSIDE TRIPHOSPHATE HYDROLASE"/>
    <property type="match status" value="1"/>
</dbReference>
<dbReference type="CDD" id="cd02042">
    <property type="entry name" value="ParAB_family"/>
    <property type="match status" value="1"/>
</dbReference>
<name>A0ABV3SSK4_9HYPH</name>
<sequence>MKILAVISQKGGVGKTTLATALAVAAEQDGKSVALFDLDPQASACFWADRRRATGKGETPVVRDVNFNRLPHVLDAMRLGGADLVILDCPPQQRDIADAALSVADLVLIPTRAEALDIRAMTQTVRLAQQMGKQASVVLTFCPPAGAEIEQAREIVAQLKAELVPVSIHLRKAFARAQQDGQTAQEYEPSGKAAAEIHRLYEYSRIALYGKETHGKAKAKSRRIA</sequence>
<dbReference type="PANTHER" id="PTHR13696:SF96">
    <property type="entry name" value="COBQ_COBB_MIND_PARA NUCLEOTIDE BINDING DOMAIN-CONTAINING PROTEIN"/>
    <property type="match status" value="1"/>
</dbReference>
<organism evidence="2 3">
    <name type="scientific">Aquibium pacificus</name>
    <dbReference type="NCBI Taxonomy" id="3153579"/>
    <lineage>
        <taxon>Bacteria</taxon>
        <taxon>Pseudomonadati</taxon>
        <taxon>Pseudomonadota</taxon>
        <taxon>Alphaproteobacteria</taxon>
        <taxon>Hyphomicrobiales</taxon>
        <taxon>Phyllobacteriaceae</taxon>
        <taxon>Aquibium</taxon>
    </lineage>
</organism>
<dbReference type="Pfam" id="PF01656">
    <property type="entry name" value="CbiA"/>
    <property type="match status" value="1"/>
</dbReference>
<evidence type="ECO:0000313" key="2">
    <source>
        <dbReference type="EMBL" id="MEX0409792.1"/>
    </source>
</evidence>
<gene>
    <name evidence="2" type="ORF">ABGN05_29645</name>
</gene>
<dbReference type="Proteomes" id="UP001556692">
    <property type="component" value="Unassembled WGS sequence"/>
</dbReference>
<dbReference type="RefSeq" id="WP_367957659.1">
    <property type="nucleotide sequence ID" value="NZ_JBDPGJ010000015.1"/>
</dbReference>
<feature type="domain" description="CobQ/CobB/MinD/ParA nucleotide binding" evidence="1">
    <location>
        <begin position="4"/>
        <end position="183"/>
    </location>
</feature>
<protein>
    <submittedName>
        <fullName evidence="2">AAA family ATPase</fullName>
    </submittedName>
</protein>
<dbReference type="InterPro" id="IPR002586">
    <property type="entry name" value="CobQ/CobB/MinD/ParA_Nub-bd_dom"/>
</dbReference>
<dbReference type="EMBL" id="JBDPGJ010000015">
    <property type="protein sequence ID" value="MEX0409792.1"/>
    <property type="molecule type" value="Genomic_DNA"/>
</dbReference>
<evidence type="ECO:0000313" key="3">
    <source>
        <dbReference type="Proteomes" id="UP001556692"/>
    </source>
</evidence>